<dbReference type="Proteomes" id="UP000625210">
    <property type="component" value="Unassembled WGS sequence"/>
</dbReference>
<evidence type="ECO:0008006" key="5">
    <source>
        <dbReference type="Google" id="ProtNLM"/>
    </source>
</evidence>
<keyword evidence="4" id="KW-1185">Reference proteome</keyword>
<dbReference type="RefSeq" id="WP_188648802.1">
    <property type="nucleotide sequence ID" value="NZ_BMHQ01000013.1"/>
</dbReference>
<dbReference type="InterPro" id="IPR022770">
    <property type="entry name" value="IucA/IucC-like_C"/>
</dbReference>
<feature type="domain" description="Aerobactin siderophore biosynthesis IucA/IucC-like C-terminal" evidence="1">
    <location>
        <begin position="65"/>
        <end position="213"/>
    </location>
</feature>
<dbReference type="Pfam" id="PF11575">
    <property type="entry name" value="FhuF_C"/>
    <property type="match status" value="1"/>
</dbReference>
<evidence type="ECO:0000313" key="4">
    <source>
        <dbReference type="Proteomes" id="UP000625210"/>
    </source>
</evidence>
<sequence length="264" mass="30495">MSRLFPQQKHRLEQEFRLLMQQTPTKTDFLLSFPVADFEQKQRADTFLRQFGAQIGTEELSVAASMFSKRYSSLLLAGGLYAMSRLGQGLALQADKVMVHAGPGWEMSLRLSSDETLPAPSSGNRTDWRETVVRRMLHQNLFQVFQRLSCYLPANILWENAASYVYFYYEKWMDEAESPEERQPLAEDFQFLMGKKNRAVSGFMPNPLAVRFRRIPHPTLPEKELRLRRTCCLYHRLPGGANCITCPSLADEERQERCAQMGKQ</sequence>
<feature type="domain" description="Ferric siderophore reductase C-terminal" evidence="2">
    <location>
        <begin position="228"/>
        <end position="247"/>
    </location>
</feature>
<proteinExistence type="predicted"/>
<reference evidence="3" key="2">
    <citation type="submission" date="2020-09" db="EMBL/GenBank/DDBJ databases">
        <authorList>
            <person name="Sun Q."/>
            <person name="Zhou Y."/>
        </authorList>
    </citation>
    <scope>NUCLEOTIDE SEQUENCE</scope>
    <source>
        <strain evidence="3">CGMCC 1.15179</strain>
    </source>
</reference>
<comment type="caution">
    <text evidence="3">The sequence shown here is derived from an EMBL/GenBank/DDBJ whole genome shotgun (WGS) entry which is preliminary data.</text>
</comment>
<name>A0A8J2VJ63_9BACL</name>
<gene>
    <name evidence="3" type="ORF">GCM10011571_31010</name>
</gene>
<reference evidence="3" key="1">
    <citation type="journal article" date="2014" name="Int. J. Syst. Evol. Microbiol.">
        <title>Complete genome sequence of Corynebacterium casei LMG S-19264T (=DSM 44701T), isolated from a smear-ripened cheese.</title>
        <authorList>
            <consortium name="US DOE Joint Genome Institute (JGI-PGF)"/>
            <person name="Walter F."/>
            <person name="Albersmeier A."/>
            <person name="Kalinowski J."/>
            <person name="Ruckert C."/>
        </authorList>
    </citation>
    <scope>NUCLEOTIDE SEQUENCE</scope>
    <source>
        <strain evidence="3">CGMCC 1.15179</strain>
    </source>
</reference>
<dbReference type="AlphaFoldDB" id="A0A8J2VJ63"/>
<evidence type="ECO:0000259" key="2">
    <source>
        <dbReference type="Pfam" id="PF11575"/>
    </source>
</evidence>
<organism evidence="3 4">
    <name type="scientific">Marinithermofilum abyssi</name>
    <dbReference type="NCBI Taxonomy" id="1571185"/>
    <lineage>
        <taxon>Bacteria</taxon>
        <taxon>Bacillati</taxon>
        <taxon>Bacillota</taxon>
        <taxon>Bacilli</taxon>
        <taxon>Bacillales</taxon>
        <taxon>Thermoactinomycetaceae</taxon>
        <taxon>Marinithermofilum</taxon>
    </lineage>
</organism>
<dbReference type="GO" id="GO:0003824">
    <property type="term" value="F:catalytic activity"/>
    <property type="evidence" value="ECO:0007669"/>
    <property type="project" value="UniProtKB-ARBA"/>
</dbReference>
<dbReference type="EMBL" id="BMHQ01000013">
    <property type="protein sequence ID" value="GGE26605.1"/>
    <property type="molecule type" value="Genomic_DNA"/>
</dbReference>
<protein>
    <recommendedName>
        <fullName evidence="5">Siderophore-iron reductase FhuF</fullName>
    </recommendedName>
</protein>
<dbReference type="InterPro" id="IPR024726">
    <property type="entry name" value="FhuF_C"/>
</dbReference>
<evidence type="ECO:0000259" key="1">
    <source>
        <dbReference type="Pfam" id="PF06276"/>
    </source>
</evidence>
<evidence type="ECO:0000313" key="3">
    <source>
        <dbReference type="EMBL" id="GGE26605.1"/>
    </source>
</evidence>
<accession>A0A8J2VJ63</accession>
<dbReference type="GO" id="GO:0051537">
    <property type="term" value="F:2 iron, 2 sulfur cluster binding"/>
    <property type="evidence" value="ECO:0007669"/>
    <property type="project" value="InterPro"/>
</dbReference>
<dbReference type="Pfam" id="PF06276">
    <property type="entry name" value="FhuF"/>
    <property type="match status" value="1"/>
</dbReference>